<feature type="transmembrane region" description="Helical" evidence="5">
    <location>
        <begin position="176"/>
        <end position="196"/>
    </location>
</feature>
<feature type="domain" description="Major facilitator superfamily (MFS) profile" evidence="6">
    <location>
        <begin position="245"/>
        <end position="433"/>
    </location>
</feature>
<evidence type="ECO:0000256" key="4">
    <source>
        <dbReference type="ARBA" id="ARBA00023136"/>
    </source>
</evidence>
<comment type="subcellular location">
    <subcellularLocation>
        <location evidence="1">Cell membrane</location>
        <topology evidence="1">Multi-pass membrane protein</topology>
    </subcellularLocation>
</comment>
<dbReference type="PROSITE" id="PS50850">
    <property type="entry name" value="MFS"/>
    <property type="match status" value="1"/>
</dbReference>
<evidence type="ECO:0000259" key="6">
    <source>
        <dbReference type="PROSITE" id="PS50850"/>
    </source>
</evidence>
<dbReference type="Proteomes" id="UP001373159">
    <property type="component" value="Unassembled WGS sequence"/>
</dbReference>
<sequence>MEAERSPFVRLFTYPGARGFCLAAVLARVPLGMMGLGIVLALNNIYDEWTSAGMMSAVYTLSAAVVTPVYARLFDRFGQRRVGLAALLVQAAAILTFAFGAMNRVPLGFLFLLAALMGLTQFAFGALVRTRWAWVLRDDRTNLLNTAYALESGLDECVFILGPILSAYLATSVNPVAQLFVPAAALLAGGLAFFSMRSTEPPAIVKVVPGQIDEGAESPVDGSGAVLPGRGDRLGGARSALLYPGVALLVVVFIVFNMSFSAVDVSVTALTKSLGREGAVGLQLALFALGSLCGAVIFGSVRLKGSRWRYLVLFLCLLTTGYVVFRLVMDNLVYLGLAEVVTGLCVSPIFATGNLIVRESVDSRTLTEGLSWLSTGGSIGTSFGSTLAGVALDRFGPHGGMTIPAIVTFCAIPLALAGWALSRRRQAVPDPTP</sequence>
<feature type="transmembrane region" description="Helical" evidence="5">
    <location>
        <begin position="334"/>
        <end position="357"/>
    </location>
</feature>
<dbReference type="SUPFAM" id="SSF103473">
    <property type="entry name" value="MFS general substrate transporter"/>
    <property type="match status" value="2"/>
</dbReference>
<feature type="transmembrane region" description="Helical" evidence="5">
    <location>
        <begin position="20"/>
        <end position="43"/>
    </location>
</feature>
<feature type="transmembrane region" description="Helical" evidence="5">
    <location>
        <begin position="310"/>
        <end position="328"/>
    </location>
</feature>
<keyword evidence="3 5" id="KW-1133">Transmembrane helix</keyword>
<keyword evidence="2 5" id="KW-0812">Transmembrane</keyword>
<dbReference type="Gene3D" id="1.20.1250.20">
    <property type="entry name" value="MFS general substrate transporter like domains"/>
    <property type="match status" value="2"/>
</dbReference>
<evidence type="ECO:0000313" key="7">
    <source>
        <dbReference type="EMBL" id="MEK0306972.1"/>
    </source>
</evidence>
<keyword evidence="8" id="KW-1185">Reference proteome</keyword>
<evidence type="ECO:0000256" key="1">
    <source>
        <dbReference type="ARBA" id="ARBA00004651"/>
    </source>
</evidence>
<evidence type="ECO:0000313" key="8">
    <source>
        <dbReference type="Proteomes" id="UP001373159"/>
    </source>
</evidence>
<dbReference type="InterPro" id="IPR036259">
    <property type="entry name" value="MFS_trans_sf"/>
</dbReference>
<keyword evidence="4 5" id="KW-0472">Membrane</keyword>
<dbReference type="PANTHER" id="PTHR23542:SF1">
    <property type="entry name" value="MAJOR FACILITATOR SUPERFAMILY (MFS) PROFILE DOMAIN-CONTAINING PROTEIN"/>
    <property type="match status" value="1"/>
</dbReference>
<dbReference type="EMBL" id="JBANBB010000001">
    <property type="protein sequence ID" value="MEK0306972.1"/>
    <property type="molecule type" value="Genomic_DNA"/>
</dbReference>
<comment type="caution">
    <text evidence="7">The sequence shown here is derived from an EMBL/GenBank/DDBJ whole genome shotgun (WGS) entry which is preliminary data.</text>
</comment>
<gene>
    <name evidence="7" type="ORF">V8P97_05795</name>
</gene>
<feature type="transmembrane region" description="Helical" evidence="5">
    <location>
        <begin position="148"/>
        <end position="170"/>
    </location>
</feature>
<feature type="transmembrane region" description="Helical" evidence="5">
    <location>
        <begin position="280"/>
        <end position="298"/>
    </location>
</feature>
<dbReference type="InterPro" id="IPR011701">
    <property type="entry name" value="MFS"/>
</dbReference>
<dbReference type="InterPro" id="IPR020846">
    <property type="entry name" value="MFS_dom"/>
</dbReference>
<accession>A0ABU8ZNZ9</accession>
<feature type="transmembrane region" description="Helical" evidence="5">
    <location>
        <begin position="49"/>
        <end position="70"/>
    </location>
</feature>
<feature type="transmembrane region" description="Helical" evidence="5">
    <location>
        <begin position="403"/>
        <end position="421"/>
    </location>
</feature>
<dbReference type="PANTHER" id="PTHR23542">
    <property type="match status" value="1"/>
</dbReference>
<evidence type="ECO:0000256" key="3">
    <source>
        <dbReference type="ARBA" id="ARBA00022989"/>
    </source>
</evidence>
<feature type="transmembrane region" description="Helical" evidence="5">
    <location>
        <begin position="240"/>
        <end position="260"/>
    </location>
</feature>
<dbReference type="Pfam" id="PF07690">
    <property type="entry name" value="MFS_1"/>
    <property type="match status" value="1"/>
</dbReference>
<organism evidence="7 8">
    <name type="scientific">Bifidobacterium favimelis</name>
    <dbReference type="NCBI Taxonomy" id="3122979"/>
    <lineage>
        <taxon>Bacteria</taxon>
        <taxon>Bacillati</taxon>
        <taxon>Actinomycetota</taxon>
        <taxon>Actinomycetes</taxon>
        <taxon>Bifidobacteriales</taxon>
        <taxon>Bifidobacteriaceae</taxon>
        <taxon>Bifidobacterium</taxon>
    </lineage>
</organism>
<dbReference type="RefSeq" id="WP_340469543.1">
    <property type="nucleotide sequence ID" value="NZ_JBANBB010000001.1"/>
</dbReference>
<proteinExistence type="predicted"/>
<feature type="transmembrane region" description="Helical" evidence="5">
    <location>
        <begin position="369"/>
        <end position="391"/>
    </location>
</feature>
<evidence type="ECO:0000256" key="2">
    <source>
        <dbReference type="ARBA" id="ARBA00022692"/>
    </source>
</evidence>
<protein>
    <submittedName>
        <fullName evidence="7">MFS transporter</fullName>
    </submittedName>
</protein>
<reference evidence="7 8" key="1">
    <citation type="submission" date="2024-02" db="EMBL/GenBank/DDBJ databases">
        <title>Bifidobacterium honeyensis sp. nov., isolated from the comb honey.</title>
        <authorList>
            <person name="Liu W."/>
            <person name="Li Y."/>
        </authorList>
    </citation>
    <scope>NUCLEOTIDE SEQUENCE [LARGE SCALE GENOMIC DNA]</scope>
    <source>
        <strain evidence="7 8">IMAU50988</strain>
    </source>
</reference>
<evidence type="ECO:0000256" key="5">
    <source>
        <dbReference type="SAM" id="Phobius"/>
    </source>
</evidence>
<name>A0ABU8ZNZ9_9BIFI</name>
<feature type="transmembrane region" description="Helical" evidence="5">
    <location>
        <begin position="107"/>
        <end position="128"/>
    </location>
</feature>
<feature type="transmembrane region" description="Helical" evidence="5">
    <location>
        <begin position="82"/>
        <end position="101"/>
    </location>
</feature>